<organism evidence="2 3">
    <name type="scientific">Hypholoma sublateritium (strain FD-334 SS-4)</name>
    <dbReference type="NCBI Taxonomy" id="945553"/>
    <lineage>
        <taxon>Eukaryota</taxon>
        <taxon>Fungi</taxon>
        <taxon>Dikarya</taxon>
        <taxon>Basidiomycota</taxon>
        <taxon>Agaricomycotina</taxon>
        <taxon>Agaricomycetes</taxon>
        <taxon>Agaricomycetidae</taxon>
        <taxon>Agaricales</taxon>
        <taxon>Agaricineae</taxon>
        <taxon>Strophariaceae</taxon>
        <taxon>Hypholoma</taxon>
    </lineage>
</organism>
<evidence type="ECO:0000313" key="2">
    <source>
        <dbReference type="EMBL" id="KJA26072.1"/>
    </source>
</evidence>
<protein>
    <submittedName>
        <fullName evidence="2">Uncharacterized protein</fullName>
    </submittedName>
</protein>
<keyword evidence="3" id="KW-1185">Reference proteome</keyword>
<dbReference type="AlphaFoldDB" id="A0A0D2LEV6"/>
<feature type="compositionally biased region" description="Polar residues" evidence="1">
    <location>
        <begin position="47"/>
        <end position="58"/>
    </location>
</feature>
<feature type="region of interest" description="Disordered" evidence="1">
    <location>
        <begin position="41"/>
        <end position="78"/>
    </location>
</feature>
<dbReference type="OrthoDB" id="2789670at2759"/>
<accession>A0A0D2LEV6</accession>
<sequence length="231" mass="24212">MPNAGPSEDVAPRRAAQPGVLAGHLVKLATALSAVVLPPASARSGHNRTSSDATSRNASPIAATAARPKTVARRTHPSALTGTVVATVKNPAPVQGLSSMHALALGSVALPSRGLTRGRAGSPSAVALSRGLTSTRITLIDHSGLLFSKLWIKRRGALPLPPVPKGYPMIGNIYDIPHHYLIHTGWIPGAGFKRNAEIWATMACDLRDVPFNAVKNSMDEGTAQRSFAYDN</sequence>
<name>A0A0D2LEV6_HYPSF</name>
<evidence type="ECO:0000313" key="3">
    <source>
        <dbReference type="Proteomes" id="UP000054270"/>
    </source>
</evidence>
<dbReference type="Proteomes" id="UP000054270">
    <property type="component" value="Unassembled WGS sequence"/>
</dbReference>
<dbReference type="EMBL" id="KN817529">
    <property type="protein sequence ID" value="KJA26072.1"/>
    <property type="molecule type" value="Genomic_DNA"/>
</dbReference>
<proteinExistence type="predicted"/>
<reference evidence="3" key="1">
    <citation type="submission" date="2014-04" db="EMBL/GenBank/DDBJ databases">
        <title>Evolutionary Origins and Diversification of the Mycorrhizal Mutualists.</title>
        <authorList>
            <consortium name="DOE Joint Genome Institute"/>
            <consortium name="Mycorrhizal Genomics Consortium"/>
            <person name="Kohler A."/>
            <person name="Kuo A."/>
            <person name="Nagy L.G."/>
            <person name="Floudas D."/>
            <person name="Copeland A."/>
            <person name="Barry K.W."/>
            <person name="Cichocki N."/>
            <person name="Veneault-Fourrey C."/>
            <person name="LaButti K."/>
            <person name="Lindquist E.A."/>
            <person name="Lipzen A."/>
            <person name="Lundell T."/>
            <person name="Morin E."/>
            <person name="Murat C."/>
            <person name="Riley R."/>
            <person name="Ohm R."/>
            <person name="Sun H."/>
            <person name="Tunlid A."/>
            <person name="Henrissat B."/>
            <person name="Grigoriev I.V."/>
            <person name="Hibbett D.S."/>
            <person name="Martin F."/>
        </authorList>
    </citation>
    <scope>NUCLEOTIDE SEQUENCE [LARGE SCALE GENOMIC DNA]</scope>
    <source>
        <strain evidence="3">FD-334 SS-4</strain>
    </source>
</reference>
<evidence type="ECO:0000256" key="1">
    <source>
        <dbReference type="SAM" id="MobiDB-lite"/>
    </source>
</evidence>
<gene>
    <name evidence="2" type="ORF">HYPSUDRAFT_199300</name>
</gene>